<dbReference type="Pfam" id="PF06245">
    <property type="entry name" value="DUF1015"/>
    <property type="match status" value="1"/>
</dbReference>
<name>A0A9D1LCS3_9FIRM</name>
<proteinExistence type="predicted"/>
<sequence>MKNTEIGLSTAEILLPRPHVAYDRWAVVACDQFTSDPEYWAEVEHLVGDAPSALKIVLPEIYLQQRTQRTREIQAWMRTYIGNALEVKVPCGFVLLERQTLSGIRPGLIACVDLEKYDFSQGSESLIRATEGTVPERVPPRAEIRAGAILECPHVMMLIDDPEKTVIEPLLESPGRPLYDFDLMQGGGHIRGWAVENGQALQVFEALNALYQKSDGLLYAVGDGNHSLAAAKACWEDIRKNLSPAQMEEHPARYAMVELVNLHCPALQFEPIHRVLFHVDPEQVLREWAEDSGFGEGKDVAIALAGRKLYFGAKGHPIHPLQAFLDRFLQRHPEAEIDYIHDDDQLLRLAQREDAVGFMPRAFDKSELFPSIRQNGALPRKTFSMGTARDKRYYLESRRIGQ</sequence>
<dbReference type="PANTHER" id="PTHR36454:SF1">
    <property type="entry name" value="DUF1015 DOMAIN-CONTAINING PROTEIN"/>
    <property type="match status" value="1"/>
</dbReference>
<protein>
    <submittedName>
        <fullName evidence="1">DUF1015 domain-containing protein</fullName>
    </submittedName>
</protein>
<reference evidence="1" key="1">
    <citation type="submission" date="2020-10" db="EMBL/GenBank/DDBJ databases">
        <authorList>
            <person name="Gilroy R."/>
        </authorList>
    </citation>
    <scope>NUCLEOTIDE SEQUENCE</scope>
    <source>
        <strain evidence="1">ChiHcec3-11533</strain>
    </source>
</reference>
<accession>A0A9D1LCS3</accession>
<reference evidence="1" key="2">
    <citation type="journal article" date="2021" name="PeerJ">
        <title>Extensive microbial diversity within the chicken gut microbiome revealed by metagenomics and culture.</title>
        <authorList>
            <person name="Gilroy R."/>
            <person name="Ravi A."/>
            <person name="Getino M."/>
            <person name="Pursley I."/>
            <person name="Horton D.L."/>
            <person name="Alikhan N.F."/>
            <person name="Baker D."/>
            <person name="Gharbi K."/>
            <person name="Hall N."/>
            <person name="Watson M."/>
            <person name="Adriaenssens E.M."/>
            <person name="Foster-Nyarko E."/>
            <person name="Jarju S."/>
            <person name="Secka A."/>
            <person name="Antonio M."/>
            <person name="Oren A."/>
            <person name="Chaudhuri R.R."/>
            <person name="La Ragione R."/>
            <person name="Hildebrand F."/>
            <person name="Pallen M.J."/>
        </authorList>
    </citation>
    <scope>NUCLEOTIDE SEQUENCE</scope>
    <source>
        <strain evidence="1">ChiHcec3-11533</strain>
    </source>
</reference>
<dbReference type="PANTHER" id="PTHR36454">
    <property type="entry name" value="LMO2823 PROTEIN"/>
    <property type="match status" value="1"/>
</dbReference>
<dbReference type="InterPro" id="IPR008323">
    <property type="entry name" value="UCP033563"/>
</dbReference>
<dbReference type="EMBL" id="DVMU01000119">
    <property type="protein sequence ID" value="HIU33972.1"/>
    <property type="molecule type" value="Genomic_DNA"/>
</dbReference>
<evidence type="ECO:0000313" key="1">
    <source>
        <dbReference type="EMBL" id="HIU33972.1"/>
    </source>
</evidence>
<evidence type="ECO:0000313" key="2">
    <source>
        <dbReference type="Proteomes" id="UP000824072"/>
    </source>
</evidence>
<dbReference type="Proteomes" id="UP000824072">
    <property type="component" value="Unassembled WGS sequence"/>
</dbReference>
<organism evidence="1 2">
    <name type="scientific">Candidatus Pullichristensenella excrementigallinarum</name>
    <dbReference type="NCBI Taxonomy" id="2840907"/>
    <lineage>
        <taxon>Bacteria</taxon>
        <taxon>Bacillati</taxon>
        <taxon>Bacillota</taxon>
        <taxon>Clostridia</taxon>
        <taxon>Candidatus Pullichristensenella</taxon>
    </lineage>
</organism>
<dbReference type="AlphaFoldDB" id="A0A9D1LCS3"/>
<gene>
    <name evidence="1" type="ORF">IAB02_05360</name>
</gene>
<comment type="caution">
    <text evidence="1">The sequence shown here is derived from an EMBL/GenBank/DDBJ whole genome shotgun (WGS) entry which is preliminary data.</text>
</comment>